<dbReference type="InterPro" id="IPR003661">
    <property type="entry name" value="HisK_dim/P_dom"/>
</dbReference>
<dbReference type="PRINTS" id="PR00344">
    <property type="entry name" value="BCTRLSENSOR"/>
</dbReference>
<dbReference type="CDD" id="cd00130">
    <property type="entry name" value="PAS"/>
    <property type="match status" value="1"/>
</dbReference>
<dbReference type="PANTHER" id="PTHR43047">
    <property type="entry name" value="TWO-COMPONENT HISTIDINE PROTEIN KINASE"/>
    <property type="match status" value="1"/>
</dbReference>
<comment type="caution">
    <text evidence="15">The sequence shown here is derived from an EMBL/GenBank/DDBJ whole genome shotgun (WGS) entry which is preliminary data.</text>
</comment>
<dbReference type="InterPro" id="IPR000014">
    <property type="entry name" value="PAS"/>
</dbReference>
<dbReference type="PROSITE" id="PS50112">
    <property type="entry name" value="PAS"/>
    <property type="match status" value="1"/>
</dbReference>
<feature type="transmembrane region" description="Helical" evidence="12">
    <location>
        <begin position="31"/>
        <end position="52"/>
    </location>
</feature>
<comment type="subcellular location">
    <subcellularLocation>
        <location evidence="2">Cell membrane</location>
    </subcellularLocation>
</comment>
<dbReference type="InterPro" id="IPR035965">
    <property type="entry name" value="PAS-like_dom_sf"/>
</dbReference>
<dbReference type="FunFam" id="3.30.565.10:FF:000023">
    <property type="entry name" value="PAS domain-containing sensor histidine kinase"/>
    <property type="match status" value="1"/>
</dbReference>
<evidence type="ECO:0000256" key="4">
    <source>
        <dbReference type="ARBA" id="ARBA00022475"/>
    </source>
</evidence>
<reference evidence="15" key="2">
    <citation type="submission" date="2020-09" db="EMBL/GenBank/DDBJ databases">
        <authorList>
            <person name="Sun Q."/>
            <person name="Kim S."/>
        </authorList>
    </citation>
    <scope>NUCLEOTIDE SEQUENCE</scope>
    <source>
        <strain evidence="15">KCTC 32437</strain>
    </source>
</reference>
<dbReference type="InterPro" id="IPR005467">
    <property type="entry name" value="His_kinase_dom"/>
</dbReference>
<evidence type="ECO:0000256" key="8">
    <source>
        <dbReference type="ARBA" id="ARBA00022777"/>
    </source>
</evidence>
<dbReference type="InterPro" id="IPR036890">
    <property type="entry name" value="HATPase_C_sf"/>
</dbReference>
<dbReference type="SMART" id="SM00091">
    <property type="entry name" value="PAS"/>
    <property type="match status" value="1"/>
</dbReference>
<dbReference type="Pfam" id="PF00989">
    <property type="entry name" value="PAS"/>
    <property type="match status" value="1"/>
</dbReference>
<keyword evidence="10" id="KW-0902">Two-component regulatory system</keyword>
<feature type="domain" description="PAS" evidence="14">
    <location>
        <begin position="197"/>
        <end position="267"/>
    </location>
</feature>
<evidence type="ECO:0000313" key="15">
    <source>
        <dbReference type="EMBL" id="GHA29487.1"/>
    </source>
</evidence>
<dbReference type="Gene3D" id="3.30.565.10">
    <property type="entry name" value="Histidine kinase-like ATPase, C-terminal domain"/>
    <property type="match status" value="1"/>
</dbReference>
<gene>
    <name evidence="15" type="ORF">GCM10007989_26350</name>
</gene>
<organism evidence="15 16">
    <name type="scientific">Devosia pacifica</name>
    <dbReference type="NCBI Taxonomy" id="1335967"/>
    <lineage>
        <taxon>Bacteria</taxon>
        <taxon>Pseudomonadati</taxon>
        <taxon>Pseudomonadota</taxon>
        <taxon>Alphaproteobacteria</taxon>
        <taxon>Hyphomicrobiales</taxon>
        <taxon>Devosiaceae</taxon>
        <taxon>Devosia</taxon>
    </lineage>
</organism>
<feature type="transmembrane region" description="Helical" evidence="12">
    <location>
        <begin position="86"/>
        <end position="106"/>
    </location>
</feature>
<dbReference type="CDD" id="cd16922">
    <property type="entry name" value="HATPase_EvgS-ArcB-TorS-like"/>
    <property type="match status" value="1"/>
</dbReference>
<keyword evidence="9" id="KW-0067">ATP-binding</keyword>
<name>A0A918SA31_9HYPH</name>
<dbReference type="GO" id="GO:0005886">
    <property type="term" value="C:plasma membrane"/>
    <property type="evidence" value="ECO:0007669"/>
    <property type="project" value="UniProtKB-SubCell"/>
</dbReference>
<dbReference type="PROSITE" id="PS50109">
    <property type="entry name" value="HIS_KIN"/>
    <property type="match status" value="1"/>
</dbReference>
<dbReference type="EMBL" id="BMZE01000003">
    <property type="protein sequence ID" value="GHA29487.1"/>
    <property type="molecule type" value="Genomic_DNA"/>
</dbReference>
<dbReference type="InterPro" id="IPR004358">
    <property type="entry name" value="Sig_transdc_His_kin-like_C"/>
</dbReference>
<dbReference type="Gene3D" id="3.30.450.20">
    <property type="entry name" value="PAS domain"/>
    <property type="match status" value="1"/>
</dbReference>
<dbReference type="SMART" id="SM00388">
    <property type="entry name" value="HisKA"/>
    <property type="match status" value="1"/>
</dbReference>
<dbReference type="Pfam" id="PF00512">
    <property type="entry name" value="HisKA"/>
    <property type="match status" value="1"/>
</dbReference>
<feature type="transmembrane region" description="Helical" evidence="12">
    <location>
        <begin position="58"/>
        <end position="79"/>
    </location>
</feature>
<dbReference type="PANTHER" id="PTHR43047:SF63">
    <property type="entry name" value="HISTIDINE KINASE"/>
    <property type="match status" value="1"/>
</dbReference>
<keyword evidence="12" id="KW-1133">Transmembrane helix</keyword>
<evidence type="ECO:0000256" key="6">
    <source>
        <dbReference type="ARBA" id="ARBA00022679"/>
    </source>
</evidence>
<keyword evidence="5" id="KW-0597">Phosphoprotein</keyword>
<dbReference type="SUPFAM" id="SSF55874">
    <property type="entry name" value="ATPase domain of HSP90 chaperone/DNA topoisomerase II/histidine kinase"/>
    <property type="match status" value="1"/>
</dbReference>
<evidence type="ECO:0000256" key="10">
    <source>
        <dbReference type="ARBA" id="ARBA00023012"/>
    </source>
</evidence>
<dbReference type="Proteomes" id="UP000646579">
    <property type="component" value="Unassembled WGS sequence"/>
</dbReference>
<evidence type="ECO:0000259" key="13">
    <source>
        <dbReference type="PROSITE" id="PS50109"/>
    </source>
</evidence>
<dbReference type="CDD" id="cd00082">
    <property type="entry name" value="HisKA"/>
    <property type="match status" value="1"/>
</dbReference>
<evidence type="ECO:0000313" key="16">
    <source>
        <dbReference type="Proteomes" id="UP000646579"/>
    </source>
</evidence>
<keyword evidence="7" id="KW-0547">Nucleotide-binding</keyword>
<evidence type="ECO:0000259" key="14">
    <source>
        <dbReference type="PROSITE" id="PS50112"/>
    </source>
</evidence>
<sequence>MRSLFSFGASREIARAANGTGKRPELLRREAIAETAAMMALVSALAMPFAIYVLTDALALPFIICSVGLVAGAVATIFVRADHVDDALRCELGAIMLVGGLMALANPAAADFGAATALMAPVLTSLLGPDMLRRQSWWLLSIVLAVSIVPQMLGFEGTAIAGDMAVFAAGVFVAAAVFVARAASKVGAAYQVFDRSQVNAFRHLVEHVQDTVVRFAPDGEVLFVSSAAESLFGCRRYELSARHLSDRVHLADRPAYLTSFAEVLKSRRQRTIDVRMRQDSVSPDSPHPKFVWVEASLVPVEAGGDGCATELVVLLRDVTDRKDREAAVLEAQKAAQAASDAKSRFLATMGHELRTPLNSVVGFSDMMVHEIGGQLSDVHREYASLINQSGKHLLEVMSMLLDMSRIEAGKFELQVEPIAPESLITPCLSIVEPMAKGRDVAIITQVPDDLPQIVADERACRQVVINLLSNAIKFSHAGGQIVLSAKRQGQNLNISVADTGIGMDSGAIERIGEAFFQVRNGLDREHEGTGLGLSIVKGLVELHGGTLRAVSEVGAGTTMTVLLPLNGPAIKPDDTGSVAVLHREPESIKPSQWQDEKRKAL</sequence>
<dbReference type="GO" id="GO:0009927">
    <property type="term" value="F:histidine phosphotransfer kinase activity"/>
    <property type="evidence" value="ECO:0007669"/>
    <property type="project" value="TreeGrafter"/>
</dbReference>
<keyword evidence="6" id="KW-0808">Transferase</keyword>
<feature type="transmembrane region" description="Helical" evidence="12">
    <location>
        <begin position="159"/>
        <end position="180"/>
    </location>
</feature>
<dbReference type="Pfam" id="PF02518">
    <property type="entry name" value="HATPase_c"/>
    <property type="match status" value="1"/>
</dbReference>
<dbReference type="SUPFAM" id="SSF55785">
    <property type="entry name" value="PYP-like sensor domain (PAS domain)"/>
    <property type="match status" value="1"/>
</dbReference>
<dbReference type="NCBIfam" id="TIGR00229">
    <property type="entry name" value="sensory_box"/>
    <property type="match status" value="1"/>
</dbReference>
<feature type="transmembrane region" description="Helical" evidence="12">
    <location>
        <begin position="136"/>
        <end position="153"/>
    </location>
</feature>
<accession>A0A918SA31</accession>
<evidence type="ECO:0000256" key="1">
    <source>
        <dbReference type="ARBA" id="ARBA00000085"/>
    </source>
</evidence>
<dbReference type="InterPro" id="IPR013767">
    <property type="entry name" value="PAS_fold"/>
</dbReference>
<protein>
    <recommendedName>
        <fullName evidence="3">histidine kinase</fullName>
        <ecNumber evidence="3">2.7.13.3</ecNumber>
    </recommendedName>
</protein>
<dbReference type="Gene3D" id="1.10.287.130">
    <property type="match status" value="1"/>
</dbReference>
<evidence type="ECO:0000256" key="3">
    <source>
        <dbReference type="ARBA" id="ARBA00012438"/>
    </source>
</evidence>
<dbReference type="SUPFAM" id="SSF47384">
    <property type="entry name" value="Homodimeric domain of signal transducing histidine kinase"/>
    <property type="match status" value="1"/>
</dbReference>
<dbReference type="AlphaFoldDB" id="A0A918SA31"/>
<evidence type="ECO:0000256" key="9">
    <source>
        <dbReference type="ARBA" id="ARBA00022840"/>
    </source>
</evidence>
<dbReference type="GO" id="GO:0006355">
    <property type="term" value="P:regulation of DNA-templated transcription"/>
    <property type="evidence" value="ECO:0007669"/>
    <property type="project" value="InterPro"/>
</dbReference>
<dbReference type="GO" id="GO:0005524">
    <property type="term" value="F:ATP binding"/>
    <property type="evidence" value="ECO:0007669"/>
    <property type="project" value="UniProtKB-KW"/>
</dbReference>
<evidence type="ECO:0000256" key="2">
    <source>
        <dbReference type="ARBA" id="ARBA00004236"/>
    </source>
</evidence>
<evidence type="ECO:0000256" key="5">
    <source>
        <dbReference type="ARBA" id="ARBA00022553"/>
    </source>
</evidence>
<reference evidence="15" key="1">
    <citation type="journal article" date="2014" name="Int. J. Syst. Evol. Microbiol.">
        <title>Complete genome sequence of Corynebacterium casei LMG S-19264T (=DSM 44701T), isolated from a smear-ripened cheese.</title>
        <authorList>
            <consortium name="US DOE Joint Genome Institute (JGI-PGF)"/>
            <person name="Walter F."/>
            <person name="Albersmeier A."/>
            <person name="Kalinowski J."/>
            <person name="Ruckert C."/>
        </authorList>
    </citation>
    <scope>NUCLEOTIDE SEQUENCE</scope>
    <source>
        <strain evidence="15">KCTC 32437</strain>
    </source>
</reference>
<keyword evidence="16" id="KW-1185">Reference proteome</keyword>
<dbReference type="InterPro" id="IPR003594">
    <property type="entry name" value="HATPase_dom"/>
</dbReference>
<evidence type="ECO:0000256" key="12">
    <source>
        <dbReference type="SAM" id="Phobius"/>
    </source>
</evidence>
<comment type="catalytic activity">
    <reaction evidence="1">
        <text>ATP + protein L-histidine = ADP + protein N-phospho-L-histidine.</text>
        <dbReference type="EC" id="2.7.13.3"/>
    </reaction>
</comment>
<keyword evidence="11 12" id="KW-0472">Membrane</keyword>
<keyword evidence="12" id="KW-0812">Transmembrane</keyword>
<dbReference type="InterPro" id="IPR036097">
    <property type="entry name" value="HisK_dim/P_sf"/>
</dbReference>
<dbReference type="GO" id="GO:0000155">
    <property type="term" value="F:phosphorelay sensor kinase activity"/>
    <property type="evidence" value="ECO:0007669"/>
    <property type="project" value="InterPro"/>
</dbReference>
<feature type="domain" description="Histidine kinase" evidence="13">
    <location>
        <begin position="348"/>
        <end position="567"/>
    </location>
</feature>
<keyword evidence="4" id="KW-1003">Cell membrane</keyword>
<dbReference type="SMART" id="SM00387">
    <property type="entry name" value="HATPase_c"/>
    <property type="match status" value="1"/>
</dbReference>
<evidence type="ECO:0000256" key="11">
    <source>
        <dbReference type="ARBA" id="ARBA00023136"/>
    </source>
</evidence>
<keyword evidence="8" id="KW-0418">Kinase</keyword>
<evidence type="ECO:0000256" key="7">
    <source>
        <dbReference type="ARBA" id="ARBA00022741"/>
    </source>
</evidence>
<proteinExistence type="predicted"/>
<dbReference type="EC" id="2.7.13.3" evidence="3"/>